<evidence type="ECO:0000313" key="3">
    <source>
        <dbReference type="Proteomes" id="UP000250235"/>
    </source>
</evidence>
<protein>
    <recommendedName>
        <fullName evidence="4">Splicing factor 3B subunit 1-like</fullName>
    </recommendedName>
</protein>
<reference evidence="2 3" key="1">
    <citation type="journal article" date="2015" name="Proc. Natl. Acad. Sci. U.S.A.">
        <title>The resurrection genome of Boea hygrometrica: A blueprint for survival of dehydration.</title>
        <authorList>
            <person name="Xiao L."/>
            <person name="Yang G."/>
            <person name="Zhang L."/>
            <person name="Yang X."/>
            <person name="Zhao S."/>
            <person name="Ji Z."/>
            <person name="Zhou Q."/>
            <person name="Hu M."/>
            <person name="Wang Y."/>
            <person name="Chen M."/>
            <person name="Xu Y."/>
            <person name="Jin H."/>
            <person name="Xiao X."/>
            <person name="Hu G."/>
            <person name="Bao F."/>
            <person name="Hu Y."/>
            <person name="Wan P."/>
            <person name="Li L."/>
            <person name="Deng X."/>
            <person name="Kuang T."/>
            <person name="Xiang C."/>
            <person name="Zhu J.K."/>
            <person name="Oliver M.J."/>
            <person name="He Y."/>
        </authorList>
    </citation>
    <scope>NUCLEOTIDE SEQUENCE [LARGE SCALE GENOMIC DNA]</scope>
    <source>
        <strain evidence="3">cv. XS01</strain>
    </source>
</reference>
<name>A0A2Z7ABW0_9LAMI</name>
<evidence type="ECO:0008006" key="4">
    <source>
        <dbReference type="Google" id="ProtNLM"/>
    </source>
</evidence>
<feature type="region of interest" description="Disordered" evidence="1">
    <location>
        <begin position="917"/>
        <end position="957"/>
    </location>
</feature>
<sequence length="975" mass="108651">MASSLIRNTNQVYFASVLAMENAGMVAMFEALEASGLNGFLGCLSDIYEASLVELFQNDSVRDGQVISTVQGKLVEISEEVFARTFELPVEGLMDLNEVPKDLVFYARIVFSFNGEQLSTSCKKREMKFDFRLLCDILEKSITVKVGSFDENLELGDSKEFPPIKILTAKTVGRYIAINENIGVEEVEDESRVKKTPVKKVASRKRPAAAVDEPVVKKKRTRVGKAAVVAKDSALLKRKEPKRKLKLPQGSEDEPVAKDADVGDVEKQSDEPTADEVDNIIAQVVTETAQMDIDIEELVGSRADTIPEIGETVVVGTVVGEPMIQRSDETEDRIDIFSEFSALDFPVFTSETDRLFETGSESEDELELSMSKQPSQISESENRDVESALAAYLVEELIEETEQNQGTEIADAVPTADAKISDDESMNFEEHLSMIPDGSSLPSTIGEVTKIQFGKSITIRGVDEGDWYKASVPKIPAAAKGKAPLQEKDPIKWNPAKEIFSLICADIELLVQLREKVIDDVDKFFNSFSFKRLDALKIEDIYANEEQVFTWAEIDSTRIALQRRMYTLTKYRELLLRKFLEARKTNFVPELKTEMQAHGLIWEMTCCSRLFEGLNRDCGAVIARSNENIRSSCWIRTMIRVDGFWAIEPCADYWKPLPRRIIRNEILPQIAYVDTLPPVSDFFKLFKKRWADVCIEAVEFFMIGKLLLVGSLNFCRALTVVKPAQQFDSRRPTVTTWGCSQLWTTFLRFSLFGGLQTVHFSILRSAVVSVRPVFGASSIFDTVVQLAPVPSLSDTAFDYDVQMDAIQSSDSDSDSSSSHDLMDIHVDTPVIFTTADALQGTDTVVDQPLLISTDPTAIVFTESFAQLRDSISQISIKQKGTRAHRALVTTELEDILKEVKAMDEQLATIRSEMVDFRGSRGSGGDGSSQIRYRGGSSKKRLFSSSGGVHHSSGGGGPVGPIIRDAEYWIYGKRPF</sequence>
<dbReference type="Proteomes" id="UP000250235">
    <property type="component" value="Unassembled WGS sequence"/>
</dbReference>
<feature type="compositionally biased region" description="Basic and acidic residues" evidence="1">
    <location>
        <begin position="255"/>
        <end position="270"/>
    </location>
</feature>
<evidence type="ECO:0000313" key="2">
    <source>
        <dbReference type="EMBL" id="KZV19083.1"/>
    </source>
</evidence>
<proteinExistence type="predicted"/>
<organism evidence="2 3">
    <name type="scientific">Dorcoceras hygrometricum</name>
    <dbReference type="NCBI Taxonomy" id="472368"/>
    <lineage>
        <taxon>Eukaryota</taxon>
        <taxon>Viridiplantae</taxon>
        <taxon>Streptophyta</taxon>
        <taxon>Embryophyta</taxon>
        <taxon>Tracheophyta</taxon>
        <taxon>Spermatophyta</taxon>
        <taxon>Magnoliopsida</taxon>
        <taxon>eudicotyledons</taxon>
        <taxon>Gunneridae</taxon>
        <taxon>Pentapetalae</taxon>
        <taxon>asterids</taxon>
        <taxon>lamiids</taxon>
        <taxon>Lamiales</taxon>
        <taxon>Gesneriaceae</taxon>
        <taxon>Didymocarpoideae</taxon>
        <taxon>Trichosporeae</taxon>
        <taxon>Loxocarpinae</taxon>
        <taxon>Dorcoceras</taxon>
    </lineage>
</organism>
<dbReference type="AlphaFoldDB" id="A0A2Z7ABW0"/>
<accession>A0A2Z7ABW0</accession>
<evidence type="ECO:0000256" key="1">
    <source>
        <dbReference type="SAM" id="MobiDB-lite"/>
    </source>
</evidence>
<feature type="region of interest" description="Disordered" evidence="1">
    <location>
        <begin position="240"/>
        <end position="277"/>
    </location>
</feature>
<gene>
    <name evidence="2" type="ORF">F511_11547</name>
</gene>
<keyword evidence="3" id="KW-1185">Reference proteome</keyword>
<feature type="region of interest" description="Disordered" evidence="1">
    <location>
        <begin position="356"/>
        <end position="382"/>
    </location>
</feature>
<dbReference type="EMBL" id="KV016979">
    <property type="protein sequence ID" value="KZV19083.1"/>
    <property type="molecule type" value="Genomic_DNA"/>
</dbReference>